<reference evidence="1" key="1">
    <citation type="journal article" date="2021" name="Environ. Microbiol.">
        <title>Gene family expansions and transcriptome signatures uncover fungal adaptations to wood decay.</title>
        <authorList>
            <person name="Hage H."/>
            <person name="Miyauchi S."/>
            <person name="Viragh M."/>
            <person name="Drula E."/>
            <person name="Min B."/>
            <person name="Chaduli D."/>
            <person name="Navarro D."/>
            <person name="Favel A."/>
            <person name="Norest M."/>
            <person name="Lesage-Meessen L."/>
            <person name="Balint B."/>
            <person name="Merenyi Z."/>
            <person name="de Eugenio L."/>
            <person name="Morin E."/>
            <person name="Martinez A.T."/>
            <person name="Baldrian P."/>
            <person name="Stursova M."/>
            <person name="Martinez M.J."/>
            <person name="Novotny C."/>
            <person name="Magnuson J.K."/>
            <person name="Spatafora J.W."/>
            <person name="Maurice S."/>
            <person name="Pangilinan J."/>
            <person name="Andreopoulos W."/>
            <person name="LaButti K."/>
            <person name="Hundley H."/>
            <person name="Na H."/>
            <person name="Kuo A."/>
            <person name="Barry K."/>
            <person name="Lipzen A."/>
            <person name="Henrissat B."/>
            <person name="Riley R."/>
            <person name="Ahrendt S."/>
            <person name="Nagy L.G."/>
            <person name="Grigoriev I.V."/>
            <person name="Martin F."/>
            <person name="Rosso M.N."/>
        </authorList>
    </citation>
    <scope>NUCLEOTIDE SEQUENCE</scope>
    <source>
        <strain evidence="1">CBS 384.51</strain>
    </source>
</reference>
<dbReference type="EMBL" id="MU274901">
    <property type="protein sequence ID" value="KAI0093735.1"/>
    <property type="molecule type" value="Genomic_DNA"/>
</dbReference>
<protein>
    <submittedName>
        <fullName evidence="1">Uncharacterized protein</fullName>
    </submittedName>
</protein>
<proteinExistence type="predicted"/>
<dbReference type="Proteomes" id="UP001055072">
    <property type="component" value="Unassembled WGS sequence"/>
</dbReference>
<comment type="caution">
    <text evidence="1">The sequence shown here is derived from an EMBL/GenBank/DDBJ whole genome shotgun (WGS) entry which is preliminary data.</text>
</comment>
<accession>A0ACB8UI46</accession>
<evidence type="ECO:0000313" key="1">
    <source>
        <dbReference type="EMBL" id="KAI0093735.1"/>
    </source>
</evidence>
<organism evidence="1 2">
    <name type="scientific">Irpex rosettiformis</name>
    <dbReference type="NCBI Taxonomy" id="378272"/>
    <lineage>
        <taxon>Eukaryota</taxon>
        <taxon>Fungi</taxon>
        <taxon>Dikarya</taxon>
        <taxon>Basidiomycota</taxon>
        <taxon>Agaricomycotina</taxon>
        <taxon>Agaricomycetes</taxon>
        <taxon>Polyporales</taxon>
        <taxon>Irpicaceae</taxon>
        <taxon>Irpex</taxon>
    </lineage>
</organism>
<keyword evidence="2" id="KW-1185">Reference proteome</keyword>
<gene>
    <name evidence="1" type="ORF">BDY19DRAFT_989282</name>
</gene>
<name>A0ACB8UI46_9APHY</name>
<evidence type="ECO:0000313" key="2">
    <source>
        <dbReference type="Proteomes" id="UP001055072"/>
    </source>
</evidence>
<sequence length="381" mass="43653">MAIRAPIPALWSPARRNEKTRDSLFGTHRRRPDNPVKRMLAAASSLECESTSLYNPSQMTVLAPPESLRFREPTDRRSIIQEAWHIADKLSVKQVQAERDKGFNRLAIQHGHKKVGIKKEALNKYFERAGLVISPRYNIQGDVEVWINTKSPSTGITPRSLRQKPIIRTAVVLSDDNILGLRYVRQGGFSAVVVTCSMTALHFARSRRIVSLYTSSDSSMPENLSRYLGEFVFVYRGTFSKGERGGDWDYLSELERDRMNTLGASNVQWCQIHNQVRNPNQIHVYILQWVAFDDNQQAALLSSEVVCVTQPQKRQRQDHRRIIRVLSENQKNGYLTDSQSFRKSQIAQEKERRGVLRPLTNIQENKSVHSKTGTQRVLSLR</sequence>